<dbReference type="EMBL" id="JBJQND010000003">
    <property type="protein sequence ID" value="KAL3884144.1"/>
    <property type="molecule type" value="Genomic_DNA"/>
</dbReference>
<organism evidence="2 3">
    <name type="scientific">Sinanodonta woodiana</name>
    <name type="common">Chinese pond mussel</name>
    <name type="synonym">Anodonta woodiana</name>
    <dbReference type="NCBI Taxonomy" id="1069815"/>
    <lineage>
        <taxon>Eukaryota</taxon>
        <taxon>Metazoa</taxon>
        <taxon>Spiralia</taxon>
        <taxon>Lophotrochozoa</taxon>
        <taxon>Mollusca</taxon>
        <taxon>Bivalvia</taxon>
        <taxon>Autobranchia</taxon>
        <taxon>Heteroconchia</taxon>
        <taxon>Palaeoheterodonta</taxon>
        <taxon>Unionida</taxon>
        <taxon>Unionoidea</taxon>
        <taxon>Unionidae</taxon>
        <taxon>Unioninae</taxon>
        <taxon>Sinanodonta</taxon>
    </lineage>
</organism>
<dbReference type="AlphaFoldDB" id="A0ABD3XCZ8"/>
<protein>
    <submittedName>
        <fullName evidence="2">Uncharacterized protein</fullName>
    </submittedName>
</protein>
<accession>A0ABD3XCZ8</accession>
<reference evidence="2 3" key="1">
    <citation type="submission" date="2024-11" db="EMBL/GenBank/DDBJ databases">
        <title>Chromosome-level genome assembly of the freshwater bivalve Anodonta woodiana.</title>
        <authorList>
            <person name="Chen X."/>
        </authorList>
    </citation>
    <scope>NUCLEOTIDE SEQUENCE [LARGE SCALE GENOMIC DNA]</scope>
    <source>
        <strain evidence="2">MN2024</strain>
        <tissue evidence="2">Gills</tissue>
    </source>
</reference>
<feature type="compositionally biased region" description="Basic and acidic residues" evidence="1">
    <location>
        <begin position="84"/>
        <end position="97"/>
    </location>
</feature>
<proteinExistence type="predicted"/>
<evidence type="ECO:0000313" key="3">
    <source>
        <dbReference type="Proteomes" id="UP001634394"/>
    </source>
</evidence>
<evidence type="ECO:0000256" key="1">
    <source>
        <dbReference type="SAM" id="MobiDB-lite"/>
    </source>
</evidence>
<sequence length="191" mass="22319">MEIEVAPILPKPYQYTTATDWACKKNTLESDKLKTRTSLLDIQQNARFVKLQADILEFKDDCKIARMQNKFALQKSFKNKRETTLKRWSSMKDETNSKHARKQQSTVTVSTASRDSDWISRYRKVVDLQLSSARDGSDTGSIESKQASAQECYERVLTNSRVESMRLDNLEKRYSLHFDLYTSKRIRKTFK</sequence>
<keyword evidence="3" id="KW-1185">Reference proteome</keyword>
<gene>
    <name evidence="2" type="ORF">ACJMK2_030364</name>
</gene>
<feature type="region of interest" description="Disordered" evidence="1">
    <location>
        <begin position="84"/>
        <end position="109"/>
    </location>
</feature>
<comment type="caution">
    <text evidence="2">The sequence shown here is derived from an EMBL/GenBank/DDBJ whole genome shotgun (WGS) entry which is preliminary data.</text>
</comment>
<dbReference type="Proteomes" id="UP001634394">
    <property type="component" value="Unassembled WGS sequence"/>
</dbReference>
<name>A0ABD3XCZ8_SINWO</name>
<evidence type="ECO:0000313" key="2">
    <source>
        <dbReference type="EMBL" id="KAL3884144.1"/>
    </source>
</evidence>